<evidence type="ECO:0000313" key="7">
    <source>
        <dbReference type="EMBL" id="MDP9831218.1"/>
    </source>
</evidence>
<keyword evidence="3" id="KW-0328">Glycosyltransferase</keyword>
<gene>
    <name evidence="7" type="ORF">J2S57_006967</name>
</gene>
<dbReference type="Pfam" id="PF00535">
    <property type="entry name" value="Glycos_transf_2"/>
    <property type="match status" value="1"/>
</dbReference>
<dbReference type="RefSeq" id="WP_307250773.1">
    <property type="nucleotide sequence ID" value="NZ_JAUSQZ010000001.1"/>
</dbReference>
<comment type="pathway">
    <text evidence="1">Cell wall biogenesis; cell wall polysaccharide biosynthesis.</text>
</comment>
<feature type="domain" description="Glycosyltransferase 2-like" evidence="5">
    <location>
        <begin position="33"/>
        <end position="155"/>
    </location>
</feature>
<accession>A0ABT9PET1</accession>
<dbReference type="InterPro" id="IPR001173">
    <property type="entry name" value="Glyco_trans_2-like"/>
</dbReference>
<dbReference type="InterPro" id="IPR029044">
    <property type="entry name" value="Nucleotide-diphossugar_trans"/>
</dbReference>
<dbReference type="PANTHER" id="PTHR43179">
    <property type="entry name" value="RHAMNOSYLTRANSFERASE WBBL"/>
    <property type="match status" value="1"/>
</dbReference>
<dbReference type="Pfam" id="PF02709">
    <property type="entry name" value="Glyco_transf_7C"/>
    <property type="match status" value="1"/>
</dbReference>
<dbReference type="Proteomes" id="UP001235712">
    <property type="component" value="Unassembled WGS sequence"/>
</dbReference>
<reference evidence="7 8" key="1">
    <citation type="submission" date="2023-07" db="EMBL/GenBank/DDBJ databases">
        <title>Sequencing the genomes of 1000 actinobacteria strains.</title>
        <authorList>
            <person name="Klenk H.-P."/>
        </authorList>
    </citation>
    <scope>NUCLEOTIDE SEQUENCE [LARGE SCALE GENOMIC DNA]</scope>
    <source>
        <strain evidence="7 8">DSM 44388</strain>
    </source>
</reference>
<dbReference type="PANTHER" id="PTHR43179:SF12">
    <property type="entry name" value="GALACTOFURANOSYLTRANSFERASE GLFT2"/>
    <property type="match status" value="1"/>
</dbReference>
<name>A0ABT9PET1_9ACTN</name>
<evidence type="ECO:0000313" key="8">
    <source>
        <dbReference type="Proteomes" id="UP001235712"/>
    </source>
</evidence>
<sequence>MIDHALRLPDGSYVVPGNRWDLVPDDSRRARISVVVPYFEAPDQLRLVLEALKLQTGPEFEVVVADDGSSPPLDLRPDEIGPLTVVQVRQEDQGFRAAAARNLAVRASSGEVLCFLDQDTIPEPGYLQAISRLPSHLPDALVVGRREHADLTGWSPPAVRAWLTGSGEGPAVLTPPHWLARGYEESGNLLRAGPKSYQYVISAVMCCGRDLFDELGGFDESFTRYGGEDWDFAYRAWNAGAVLAHAPDAVAWHDGPDWAGRGTAAERYQTKQAEREALTRRIPPDHPQAGAPPAIVVTGPLGDATASGLNVAARRGDHDERARWQVTLGPGAGHRELLEELMTADAGEIRCDEAGFHAVATRARRRAERWARHFPDRDLVADLFGAERRTAPAVAARP</sequence>
<evidence type="ECO:0000256" key="1">
    <source>
        <dbReference type="ARBA" id="ARBA00004776"/>
    </source>
</evidence>
<protein>
    <submittedName>
        <fullName evidence="7">GT2 family glycosyltransferase</fullName>
    </submittedName>
</protein>
<dbReference type="InterPro" id="IPR027791">
    <property type="entry name" value="Galactosyl_T_C"/>
</dbReference>
<comment type="similarity">
    <text evidence="2">Belongs to the glycosyltransferase 2 family.</text>
</comment>
<keyword evidence="8" id="KW-1185">Reference proteome</keyword>
<keyword evidence="4" id="KW-0808">Transferase</keyword>
<proteinExistence type="inferred from homology"/>
<comment type="caution">
    <text evidence="7">The sequence shown here is derived from an EMBL/GenBank/DDBJ whole genome shotgun (WGS) entry which is preliminary data.</text>
</comment>
<dbReference type="Gene3D" id="3.90.550.10">
    <property type="entry name" value="Spore Coat Polysaccharide Biosynthesis Protein SpsA, Chain A"/>
    <property type="match status" value="1"/>
</dbReference>
<evidence type="ECO:0000256" key="3">
    <source>
        <dbReference type="ARBA" id="ARBA00022676"/>
    </source>
</evidence>
<evidence type="ECO:0000259" key="6">
    <source>
        <dbReference type="Pfam" id="PF02709"/>
    </source>
</evidence>
<evidence type="ECO:0000256" key="2">
    <source>
        <dbReference type="ARBA" id="ARBA00006739"/>
    </source>
</evidence>
<dbReference type="SUPFAM" id="SSF53448">
    <property type="entry name" value="Nucleotide-diphospho-sugar transferases"/>
    <property type="match status" value="1"/>
</dbReference>
<evidence type="ECO:0000259" key="5">
    <source>
        <dbReference type="Pfam" id="PF00535"/>
    </source>
</evidence>
<evidence type="ECO:0000256" key="4">
    <source>
        <dbReference type="ARBA" id="ARBA00022679"/>
    </source>
</evidence>
<feature type="domain" description="Galactosyltransferase C-terminal" evidence="6">
    <location>
        <begin position="196"/>
        <end position="241"/>
    </location>
</feature>
<organism evidence="7 8">
    <name type="scientific">Kineosporia succinea</name>
    <dbReference type="NCBI Taxonomy" id="84632"/>
    <lineage>
        <taxon>Bacteria</taxon>
        <taxon>Bacillati</taxon>
        <taxon>Actinomycetota</taxon>
        <taxon>Actinomycetes</taxon>
        <taxon>Kineosporiales</taxon>
        <taxon>Kineosporiaceae</taxon>
        <taxon>Kineosporia</taxon>
    </lineage>
</organism>
<dbReference type="EMBL" id="JAUSQZ010000001">
    <property type="protein sequence ID" value="MDP9831218.1"/>
    <property type="molecule type" value="Genomic_DNA"/>
</dbReference>